<dbReference type="SUPFAM" id="SSF52283">
    <property type="entry name" value="Formate/glycerate dehydrogenase catalytic domain-like"/>
    <property type="match status" value="1"/>
</dbReference>
<dbReference type="Pfam" id="PF02826">
    <property type="entry name" value="2-Hacid_dh_C"/>
    <property type="match status" value="1"/>
</dbReference>
<evidence type="ECO:0000259" key="6">
    <source>
        <dbReference type="Pfam" id="PF02826"/>
    </source>
</evidence>
<accession>A0A830EMK7</accession>
<feature type="domain" description="D-isomer specific 2-hydroxyacid dehydrogenase catalytic" evidence="5">
    <location>
        <begin position="18"/>
        <end position="317"/>
    </location>
</feature>
<dbReference type="FunFam" id="3.40.50.720:FF:000203">
    <property type="entry name" value="D-3-phosphoglycerate dehydrogenase (SerA)"/>
    <property type="match status" value="1"/>
</dbReference>
<keyword evidence="2 4" id="KW-0560">Oxidoreductase</keyword>
<dbReference type="EMBL" id="BMPD01000001">
    <property type="protein sequence ID" value="GGK54207.1"/>
    <property type="molecule type" value="Genomic_DNA"/>
</dbReference>
<reference evidence="7" key="2">
    <citation type="submission" date="2020-09" db="EMBL/GenBank/DDBJ databases">
        <authorList>
            <person name="Sun Q."/>
            <person name="Ohkuma M."/>
        </authorList>
    </citation>
    <scope>NUCLEOTIDE SEQUENCE</scope>
    <source>
        <strain evidence="7">JCM 19018</strain>
    </source>
</reference>
<dbReference type="Proteomes" id="UP000614221">
    <property type="component" value="Unassembled WGS sequence"/>
</dbReference>
<comment type="similarity">
    <text evidence="1 4">Belongs to the D-isomer specific 2-hydroxyacid dehydrogenase family.</text>
</comment>
<dbReference type="InterPro" id="IPR043322">
    <property type="entry name" value="CtBP"/>
</dbReference>
<evidence type="ECO:0000313" key="8">
    <source>
        <dbReference type="Proteomes" id="UP000614221"/>
    </source>
</evidence>
<dbReference type="GO" id="GO:0016616">
    <property type="term" value="F:oxidoreductase activity, acting on the CH-OH group of donors, NAD or NADP as acceptor"/>
    <property type="evidence" value="ECO:0007669"/>
    <property type="project" value="InterPro"/>
</dbReference>
<protein>
    <submittedName>
        <fullName evidence="7">Phosphoglycerate dehydrogenase family protein</fullName>
    </submittedName>
</protein>
<evidence type="ECO:0000256" key="1">
    <source>
        <dbReference type="ARBA" id="ARBA00005854"/>
    </source>
</evidence>
<evidence type="ECO:0000256" key="4">
    <source>
        <dbReference type="RuleBase" id="RU003719"/>
    </source>
</evidence>
<dbReference type="AlphaFoldDB" id="A0A830EMK7"/>
<comment type="caution">
    <text evidence="7">The sequence shown here is derived from an EMBL/GenBank/DDBJ whole genome shotgun (WGS) entry which is preliminary data.</text>
</comment>
<dbReference type="CDD" id="cd05299">
    <property type="entry name" value="CtBP_dh"/>
    <property type="match status" value="1"/>
</dbReference>
<dbReference type="GO" id="GO:0003714">
    <property type="term" value="F:transcription corepressor activity"/>
    <property type="evidence" value="ECO:0007669"/>
    <property type="project" value="InterPro"/>
</dbReference>
<dbReference type="InterPro" id="IPR006140">
    <property type="entry name" value="D-isomer_DH_NAD-bd"/>
</dbReference>
<dbReference type="InterPro" id="IPR006139">
    <property type="entry name" value="D-isomer_2_OHA_DH_cat_dom"/>
</dbReference>
<dbReference type="Pfam" id="PF00389">
    <property type="entry name" value="2-Hacid_dh"/>
    <property type="match status" value="1"/>
</dbReference>
<organism evidence="7 8">
    <name type="scientific">Haloarcula sebkhae</name>
    <dbReference type="NCBI Taxonomy" id="932660"/>
    <lineage>
        <taxon>Archaea</taxon>
        <taxon>Methanobacteriati</taxon>
        <taxon>Methanobacteriota</taxon>
        <taxon>Stenosarchaea group</taxon>
        <taxon>Halobacteria</taxon>
        <taxon>Halobacteriales</taxon>
        <taxon>Haloarculaceae</taxon>
        <taxon>Haloarcula</taxon>
    </lineage>
</organism>
<dbReference type="InterPro" id="IPR050418">
    <property type="entry name" value="D-iso_2-hydroxyacid_DH_PdxB"/>
</dbReference>
<dbReference type="SUPFAM" id="SSF51735">
    <property type="entry name" value="NAD(P)-binding Rossmann-fold domains"/>
    <property type="match status" value="1"/>
</dbReference>
<feature type="domain" description="D-isomer specific 2-hydroxyacid dehydrogenase NAD-binding" evidence="6">
    <location>
        <begin position="111"/>
        <end position="286"/>
    </location>
</feature>
<gene>
    <name evidence="7" type="ORF">GCM10009067_03420</name>
</gene>
<dbReference type="GO" id="GO:0051287">
    <property type="term" value="F:NAD binding"/>
    <property type="evidence" value="ECO:0007669"/>
    <property type="project" value="InterPro"/>
</dbReference>
<dbReference type="InterPro" id="IPR036291">
    <property type="entry name" value="NAD(P)-bd_dom_sf"/>
</dbReference>
<reference evidence="7" key="1">
    <citation type="journal article" date="2014" name="Int. J. Syst. Evol. Microbiol.">
        <title>Complete genome sequence of Corynebacterium casei LMG S-19264T (=DSM 44701T), isolated from a smear-ripened cheese.</title>
        <authorList>
            <consortium name="US DOE Joint Genome Institute (JGI-PGF)"/>
            <person name="Walter F."/>
            <person name="Albersmeier A."/>
            <person name="Kalinowski J."/>
            <person name="Ruckert C."/>
        </authorList>
    </citation>
    <scope>NUCLEOTIDE SEQUENCE</scope>
    <source>
        <strain evidence="7">JCM 19018</strain>
    </source>
</reference>
<sequence>MTPHMERVVASDDPMIDVDRLRAELDADVVVAETDDEDALRDAAASAAGLVVDVNTPVTAAVLDALDELKIVARAGVGIDNIDVSAAADNGVTVTNVPEYCTDEVATHTVTLLLDCIRTLTAYDRDVRDGGWGWERTRPVHRVRDQTLGLVSFGPIARRVRDQLRGFDLDVIAYDPYVDAEEMGEADVEKVTLETLYERADYVSLHAPLTEETEAMIDADALAAMREQAILVNTGRGGLVDEAALRTALDDGTIGAAGLDVLIEEPPTADHTLVGLDNCIVTPHAAWYSEEARDDLNAAVAANVRAVLAGETPPNRIDPETDWL</sequence>
<dbReference type="PANTHER" id="PTHR43761:SF1">
    <property type="entry name" value="D-ISOMER SPECIFIC 2-HYDROXYACID DEHYDROGENASE CATALYTIC DOMAIN-CONTAINING PROTEIN-RELATED"/>
    <property type="match status" value="1"/>
</dbReference>
<name>A0A830EMK7_9EURY</name>
<evidence type="ECO:0000259" key="5">
    <source>
        <dbReference type="Pfam" id="PF00389"/>
    </source>
</evidence>
<keyword evidence="3" id="KW-0520">NAD</keyword>
<evidence type="ECO:0000256" key="2">
    <source>
        <dbReference type="ARBA" id="ARBA00023002"/>
    </source>
</evidence>
<dbReference type="Gene3D" id="3.40.50.720">
    <property type="entry name" value="NAD(P)-binding Rossmann-like Domain"/>
    <property type="match status" value="2"/>
</dbReference>
<dbReference type="PANTHER" id="PTHR43761">
    <property type="entry name" value="D-ISOMER SPECIFIC 2-HYDROXYACID DEHYDROGENASE FAMILY PROTEIN (AFU_ORTHOLOGUE AFUA_1G13630)"/>
    <property type="match status" value="1"/>
</dbReference>
<evidence type="ECO:0000313" key="7">
    <source>
        <dbReference type="EMBL" id="GGK54207.1"/>
    </source>
</evidence>
<evidence type="ECO:0000256" key="3">
    <source>
        <dbReference type="ARBA" id="ARBA00023027"/>
    </source>
</evidence>
<proteinExistence type="inferred from homology"/>